<keyword evidence="1" id="KW-1133">Transmembrane helix</keyword>
<dbReference type="AlphaFoldDB" id="A0A285VEW8"/>
<sequence length="162" mass="17223">MEGRRLTEEEALRALHRASRVNAVPLVVGWLLAGMVLVAVRLWLRDSTLTGSLAFGGGIAGLALLVQLAAEARRAAGLRHTREWTHLERATVTARSGRQVSVRGRGGRSVTAPVQAAWSLDADTPVWVGPRLAAGVRIVLVRDSSAAWASPVHAATGEAIRT</sequence>
<keyword evidence="1" id="KW-0812">Transmembrane</keyword>
<keyword evidence="3" id="KW-1185">Reference proteome</keyword>
<evidence type="ECO:0000256" key="1">
    <source>
        <dbReference type="SAM" id="Phobius"/>
    </source>
</evidence>
<reference evidence="3" key="1">
    <citation type="submission" date="2017-08" db="EMBL/GenBank/DDBJ databases">
        <authorList>
            <person name="Varghese N."/>
            <person name="Submissions S."/>
        </authorList>
    </citation>
    <scope>NUCLEOTIDE SEQUENCE [LARGE SCALE GENOMIC DNA]</scope>
    <source>
        <strain evidence="3">USBA17B2</strain>
    </source>
</reference>
<feature type="transmembrane region" description="Helical" evidence="1">
    <location>
        <begin position="21"/>
        <end position="44"/>
    </location>
</feature>
<gene>
    <name evidence="2" type="ORF">SAMN05421879_101738</name>
</gene>
<dbReference type="RefSeq" id="WP_097186874.1">
    <property type="nucleotide sequence ID" value="NZ_OBQK01000001.1"/>
</dbReference>
<dbReference type="Proteomes" id="UP000219688">
    <property type="component" value="Unassembled WGS sequence"/>
</dbReference>
<evidence type="ECO:0000313" key="3">
    <source>
        <dbReference type="Proteomes" id="UP000219688"/>
    </source>
</evidence>
<feature type="transmembrane region" description="Helical" evidence="1">
    <location>
        <begin position="50"/>
        <end position="70"/>
    </location>
</feature>
<organism evidence="2 3">
    <name type="scientific">Ornithinimicrobium cerasi</name>
    <dbReference type="NCBI Taxonomy" id="2248773"/>
    <lineage>
        <taxon>Bacteria</taxon>
        <taxon>Bacillati</taxon>
        <taxon>Actinomycetota</taxon>
        <taxon>Actinomycetes</taxon>
        <taxon>Micrococcales</taxon>
        <taxon>Ornithinimicrobiaceae</taxon>
        <taxon>Ornithinimicrobium</taxon>
    </lineage>
</organism>
<name>A0A285VEW8_9MICO</name>
<dbReference type="EMBL" id="OBQK01000001">
    <property type="protein sequence ID" value="SOC52619.1"/>
    <property type="molecule type" value="Genomic_DNA"/>
</dbReference>
<proteinExistence type="predicted"/>
<evidence type="ECO:0000313" key="2">
    <source>
        <dbReference type="EMBL" id="SOC52619.1"/>
    </source>
</evidence>
<protein>
    <submittedName>
        <fullName evidence="2">Uncharacterized protein</fullName>
    </submittedName>
</protein>
<accession>A0A285VEW8</accession>
<keyword evidence="1" id="KW-0472">Membrane</keyword>